<feature type="signal peptide" evidence="2">
    <location>
        <begin position="1"/>
        <end position="24"/>
    </location>
</feature>
<keyword evidence="1" id="KW-1133">Transmembrane helix</keyword>
<sequence length="160" mass="16014">MVAFFTLLFTTTTTLFLACTHVLANPTPDNTGNSIPAFLARQLSPIDTTGIPSTCKPSCEAVSNGLSDCSTFDCICKDSNIDAIGSCFSCGVGIKDSGLDVKTAQGVVDEFVSACKGAGAPVKTTTISASGNGKNGAMRLGALGSGALGVVVLGALLSLA</sequence>
<comment type="caution">
    <text evidence="3">The sequence shown here is derived from an EMBL/GenBank/DDBJ whole genome shotgun (WGS) entry which is preliminary data.</text>
</comment>
<keyword evidence="1" id="KW-0812">Transmembrane</keyword>
<accession>A0A369J7H4</accession>
<feature type="transmembrane region" description="Helical" evidence="1">
    <location>
        <begin position="140"/>
        <end position="159"/>
    </location>
</feature>
<keyword evidence="4" id="KW-1185">Reference proteome</keyword>
<protein>
    <recommendedName>
        <fullName evidence="5">Extracellular membrane protein CFEM domain-containing protein</fullName>
    </recommendedName>
</protein>
<organism evidence="3 4">
    <name type="scientific">Hypsizygus marmoreus</name>
    <name type="common">White beech mushroom</name>
    <name type="synonym">Agaricus marmoreus</name>
    <dbReference type="NCBI Taxonomy" id="39966"/>
    <lineage>
        <taxon>Eukaryota</taxon>
        <taxon>Fungi</taxon>
        <taxon>Dikarya</taxon>
        <taxon>Basidiomycota</taxon>
        <taxon>Agaricomycotina</taxon>
        <taxon>Agaricomycetes</taxon>
        <taxon>Agaricomycetidae</taxon>
        <taxon>Agaricales</taxon>
        <taxon>Tricholomatineae</taxon>
        <taxon>Lyophyllaceae</taxon>
        <taxon>Hypsizygus</taxon>
    </lineage>
</organism>
<dbReference type="AlphaFoldDB" id="A0A369J7H4"/>
<dbReference type="EMBL" id="LUEZ02000145">
    <property type="protein sequence ID" value="RDB15663.1"/>
    <property type="molecule type" value="Genomic_DNA"/>
</dbReference>
<keyword evidence="1" id="KW-0472">Membrane</keyword>
<reference evidence="3" key="1">
    <citation type="submission" date="2018-04" db="EMBL/GenBank/DDBJ databases">
        <title>Whole genome sequencing of Hypsizygus marmoreus.</title>
        <authorList>
            <person name="Choi I.-G."/>
            <person name="Min B."/>
            <person name="Kim J.-G."/>
            <person name="Kim S."/>
            <person name="Oh Y.-L."/>
            <person name="Kong W.-S."/>
            <person name="Park H."/>
            <person name="Jeong J."/>
            <person name="Song E.-S."/>
        </authorList>
    </citation>
    <scope>NUCLEOTIDE SEQUENCE [LARGE SCALE GENOMIC DNA]</scope>
    <source>
        <strain evidence="3">51987-8</strain>
    </source>
</reference>
<proteinExistence type="predicted"/>
<evidence type="ECO:0000313" key="3">
    <source>
        <dbReference type="EMBL" id="RDB15663.1"/>
    </source>
</evidence>
<name>A0A369J7H4_HYPMA</name>
<evidence type="ECO:0008006" key="5">
    <source>
        <dbReference type="Google" id="ProtNLM"/>
    </source>
</evidence>
<gene>
    <name evidence="3" type="ORF">Hypma_003988</name>
</gene>
<keyword evidence="2" id="KW-0732">Signal</keyword>
<evidence type="ECO:0000313" key="4">
    <source>
        <dbReference type="Proteomes" id="UP000076154"/>
    </source>
</evidence>
<evidence type="ECO:0000256" key="1">
    <source>
        <dbReference type="SAM" id="Phobius"/>
    </source>
</evidence>
<dbReference type="OrthoDB" id="2564568at2759"/>
<evidence type="ECO:0000256" key="2">
    <source>
        <dbReference type="SAM" id="SignalP"/>
    </source>
</evidence>
<dbReference type="Proteomes" id="UP000076154">
    <property type="component" value="Unassembled WGS sequence"/>
</dbReference>
<feature type="chain" id="PRO_5016935383" description="Extracellular membrane protein CFEM domain-containing protein" evidence="2">
    <location>
        <begin position="25"/>
        <end position="160"/>
    </location>
</feature>
<dbReference type="InParanoid" id="A0A369J7H4"/>